<sequence length="122" mass="13528">MGSRGRVGFWAKNGDCCGDSAVTYALVCALESPCKTRDTARRRRCFFSKAPFLSQKSCREQTALKNSQILESQIESKKQQAYREQIGLESKRLDSSTAQNLKPAKPSCLKIQSIQSGLDASF</sequence>
<reference evidence="1 2" key="1">
    <citation type="submission" date="2019-09" db="EMBL/GenBank/DDBJ databases">
        <title>Draft genome sequence of various Type strains from the CCUG.</title>
        <authorList>
            <person name="Pineiro-Iglesias B."/>
            <person name="Tunovic T."/>
            <person name="Unosson C."/>
            <person name="Inganas E."/>
            <person name="Ohlen M."/>
            <person name="Cardew S."/>
            <person name="Jensie-Markopoulos S."/>
            <person name="Salva-Serra F."/>
            <person name="Jaen-Luchoro D."/>
            <person name="Karlsson R."/>
            <person name="Svensson-Stadler L."/>
            <person name="Chun J."/>
            <person name="Moore E."/>
        </authorList>
    </citation>
    <scope>NUCLEOTIDE SEQUENCE [LARGE SCALE GENOMIC DNA]</scope>
    <source>
        <strain evidence="1 2">CCUG 32756T</strain>
    </source>
</reference>
<evidence type="ECO:0000313" key="2">
    <source>
        <dbReference type="Proteomes" id="UP000323707"/>
    </source>
</evidence>
<proteinExistence type="predicted"/>
<comment type="caution">
    <text evidence="1">The sequence shown here is derived from an EMBL/GenBank/DDBJ whole genome shotgun (WGS) entry which is preliminary data.</text>
</comment>
<protein>
    <submittedName>
        <fullName evidence="1">Uncharacterized protein</fullName>
    </submittedName>
</protein>
<gene>
    <name evidence="1" type="ORF">F4V45_00280</name>
</gene>
<organism evidence="1 2">
    <name type="scientific">Helicobacter canis</name>
    <dbReference type="NCBI Taxonomy" id="29419"/>
    <lineage>
        <taxon>Bacteria</taxon>
        <taxon>Pseudomonadati</taxon>
        <taxon>Campylobacterota</taxon>
        <taxon>Epsilonproteobacteria</taxon>
        <taxon>Campylobacterales</taxon>
        <taxon>Helicobacteraceae</taxon>
        <taxon>Helicobacter</taxon>
    </lineage>
</organism>
<dbReference type="RefSeq" id="WP_150336544.1">
    <property type="nucleotide sequence ID" value="NZ_JAERIX010000056.1"/>
</dbReference>
<dbReference type="EMBL" id="VXKE01000001">
    <property type="protein sequence ID" value="KAA8711455.1"/>
    <property type="molecule type" value="Genomic_DNA"/>
</dbReference>
<accession>A0A5M9QWI7</accession>
<dbReference type="AlphaFoldDB" id="A0A5M9QWI7"/>
<evidence type="ECO:0000313" key="1">
    <source>
        <dbReference type="EMBL" id="KAA8711455.1"/>
    </source>
</evidence>
<name>A0A5M9QWI7_9HELI</name>
<dbReference type="Proteomes" id="UP000323707">
    <property type="component" value="Unassembled WGS sequence"/>
</dbReference>